<dbReference type="InterPro" id="IPR010052">
    <property type="entry name" value="T2SS_protein-GspI"/>
</dbReference>
<dbReference type="PANTHER" id="PTHR38779:SF2">
    <property type="entry name" value="TYPE II SECRETION SYSTEM PROTEIN I-RELATED"/>
    <property type="match status" value="1"/>
</dbReference>
<evidence type="ECO:0000256" key="1">
    <source>
        <dbReference type="ARBA" id="ARBA00004377"/>
    </source>
</evidence>
<dbReference type="SUPFAM" id="SSF54523">
    <property type="entry name" value="Pili subunits"/>
    <property type="match status" value="1"/>
</dbReference>
<dbReference type="AlphaFoldDB" id="A0A371R861"/>
<keyword evidence="4 9" id="KW-0488">Methylation</keyword>
<evidence type="ECO:0000256" key="5">
    <source>
        <dbReference type="ARBA" id="ARBA00022519"/>
    </source>
</evidence>
<comment type="caution">
    <text evidence="11">The sequence shown here is derived from an EMBL/GenBank/DDBJ whole genome shotgun (WGS) entry which is preliminary data.</text>
</comment>
<keyword evidence="5 9" id="KW-0997">Cell inner membrane</keyword>
<evidence type="ECO:0000256" key="4">
    <source>
        <dbReference type="ARBA" id="ARBA00022481"/>
    </source>
</evidence>
<dbReference type="PANTHER" id="PTHR38779">
    <property type="entry name" value="TYPE II SECRETION SYSTEM PROTEIN I-RELATED"/>
    <property type="match status" value="1"/>
</dbReference>
<name>A0A371R861_9PROT</name>
<keyword evidence="12" id="KW-1185">Reference proteome</keyword>
<sequence length="129" mass="13930">MAGRCAMRQSERGLTLIEVLVAILILGTAVASLLALTGQQTRNADALRENMLARITAENIMVATVLAEDRNQRDDQGTAEIAGRSYDWQVIRREGPLEGLEILTVEISDPAQDGRVLATMGTLNPETGP</sequence>
<evidence type="ECO:0000313" key="12">
    <source>
        <dbReference type="Proteomes" id="UP000264589"/>
    </source>
</evidence>
<evidence type="ECO:0000256" key="8">
    <source>
        <dbReference type="ARBA" id="ARBA00023136"/>
    </source>
</evidence>
<keyword evidence="6 9" id="KW-0812">Transmembrane</keyword>
<feature type="domain" description="Type II secretion system protein GspI C-terminal" evidence="10">
    <location>
        <begin position="47"/>
        <end position="122"/>
    </location>
</feature>
<comment type="function">
    <text evidence="9">Component of the type II secretion system required for the energy-dependent secretion of extracellular factors such as proteases and toxins from the periplasm.</text>
</comment>
<evidence type="ECO:0000256" key="9">
    <source>
        <dbReference type="RuleBase" id="RU368030"/>
    </source>
</evidence>
<evidence type="ECO:0000256" key="3">
    <source>
        <dbReference type="ARBA" id="ARBA00022475"/>
    </source>
</evidence>
<dbReference type="InterPro" id="IPR003413">
    <property type="entry name" value="T2SS_GspI_C"/>
</dbReference>
<evidence type="ECO:0000256" key="7">
    <source>
        <dbReference type="ARBA" id="ARBA00022989"/>
    </source>
</evidence>
<keyword evidence="3" id="KW-1003">Cell membrane</keyword>
<dbReference type="Pfam" id="PF07963">
    <property type="entry name" value="N_methyl"/>
    <property type="match status" value="1"/>
</dbReference>
<comment type="subcellular location">
    <subcellularLocation>
        <location evidence="1 9">Cell inner membrane</location>
        <topology evidence="1 9">Single-pass membrane protein</topology>
    </subcellularLocation>
</comment>
<gene>
    <name evidence="11" type="primary">gspI</name>
    <name evidence="11" type="ORF">DX908_15335</name>
</gene>
<dbReference type="InterPro" id="IPR045584">
    <property type="entry name" value="Pilin-like"/>
</dbReference>
<dbReference type="GO" id="GO:0015627">
    <property type="term" value="C:type II protein secretion system complex"/>
    <property type="evidence" value="ECO:0007669"/>
    <property type="project" value="UniProtKB-UniRule"/>
</dbReference>
<comment type="PTM">
    <text evidence="9">Cleaved by prepilin peptidase.</text>
</comment>
<evidence type="ECO:0000256" key="6">
    <source>
        <dbReference type="ARBA" id="ARBA00022692"/>
    </source>
</evidence>
<dbReference type="GO" id="GO:0015628">
    <property type="term" value="P:protein secretion by the type II secretion system"/>
    <property type="evidence" value="ECO:0007669"/>
    <property type="project" value="UniProtKB-UniRule"/>
</dbReference>
<dbReference type="Proteomes" id="UP000264589">
    <property type="component" value="Unassembled WGS sequence"/>
</dbReference>
<keyword evidence="8 9" id="KW-0472">Membrane</keyword>
<protein>
    <recommendedName>
        <fullName evidence="9">Type II secretion system protein I</fullName>
        <shortName evidence="9">T2SS minor pseudopilin I</shortName>
    </recommendedName>
</protein>
<reference evidence="11 12" key="1">
    <citation type="submission" date="2018-08" db="EMBL/GenBank/DDBJ databases">
        <title>Parvularcula sp. SM1705, isolated from surface water of the South Sea China.</title>
        <authorList>
            <person name="Sun L."/>
        </authorList>
    </citation>
    <scope>NUCLEOTIDE SEQUENCE [LARGE SCALE GENOMIC DNA]</scope>
    <source>
        <strain evidence="11 12">SM1705</strain>
    </source>
</reference>
<dbReference type="Gene3D" id="3.30.1300.30">
    <property type="entry name" value="GSPII I/J protein-like"/>
    <property type="match status" value="1"/>
</dbReference>
<dbReference type="GO" id="GO:0005886">
    <property type="term" value="C:plasma membrane"/>
    <property type="evidence" value="ECO:0007669"/>
    <property type="project" value="UniProtKB-SubCell"/>
</dbReference>
<proteinExistence type="inferred from homology"/>
<dbReference type="PROSITE" id="PS00409">
    <property type="entry name" value="PROKAR_NTER_METHYL"/>
    <property type="match status" value="1"/>
</dbReference>
<comment type="subunit">
    <text evidence="9">Type II secretion is composed of four main components: the outer membrane complex, the inner membrane complex, the cytoplasmic secretion ATPase and the periplasm-spanning pseudopilus.</text>
</comment>
<dbReference type="NCBIfam" id="TIGR02532">
    <property type="entry name" value="IV_pilin_GFxxxE"/>
    <property type="match status" value="1"/>
</dbReference>
<evidence type="ECO:0000313" key="11">
    <source>
        <dbReference type="EMBL" id="RFB01646.1"/>
    </source>
</evidence>
<dbReference type="InParanoid" id="A0A371R861"/>
<keyword evidence="7 9" id="KW-1133">Transmembrane helix</keyword>
<evidence type="ECO:0000259" key="10">
    <source>
        <dbReference type="Pfam" id="PF02501"/>
    </source>
</evidence>
<comment type="similarity">
    <text evidence="2 9">Belongs to the GSP I family.</text>
</comment>
<evidence type="ECO:0000256" key="2">
    <source>
        <dbReference type="ARBA" id="ARBA00008358"/>
    </source>
</evidence>
<dbReference type="Pfam" id="PF02501">
    <property type="entry name" value="T2SSI"/>
    <property type="match status" value="1"/>
</dbReference>
<feature type="transmembrane region" description="Helical" evidence="9">
    <location>
        <begin position="12"/>
        <end position="36"/>
    </location>
</feature>
<dbReference type="EMBL" id="QUQO01000002">
    <property type="protein sequence ID" value="RFB01646.1"/>
    <property type="molecule type" value="Genomic_DNA"/>
</dbReference>
<accession>A0A371R861</accession>
<dbReference type="NCBIfam" id="TIGR01707">
    <property type="entry name" value="gspI"/>
    <property type="match status" value="1"/>
</dbReference>
<organism evidence="11 12">
    <name type="scientific">Parvularcula marina</name>
    <dbReference type="NCBI Taxonomy" id="2292771"/>
    <lineage>
        <taxon>Bacteria</taxon>
        <taxon>Pseudomonadati</taxon>
        <taxon>Pseudomonadota</taxon>
        <taxon>Alphaproteobacteria</taxon>
        <taxon>Parvularculales</taxon>
        <taxon>Parvularculaceae</taxon>
        <taxon>Parvularcula</taxon>
    </lineage>
</organism>
<dbReference type="InterPro" id="IPR012902">
    <property type="entry name" value="N_methyl_site"/>
</dbReference>